<reference evidence="2 3" key="1">
    <citation type="journal article" date="2018" name="Mol. Plant">
        <title>The genome of Artemisia annua provides insight into the evolution of Asteraceae family and artemisinin biosynthesis.</title>
        <authorList>
            <person name="Shen Q."/>
            <person name="Zhang L."/>
            <person name="Liao Z."/>
            <person name="Wang S."/>
            <person name="Yan T."/>
            <person name="Shi P."/>
            <person name="Liu M."/>
            <person name="Fu X."/>
            <person name="Pan Q."/>
            <person name="Wang Y."/>
            <person name="Lv Z."/>
            <person name="Lu X."/>
            <person name="Zhang F."/>
            <person name="Jiang W."/>
            <person name="Ma Y."/>
            <person name="Chen M."/>
            <person name="Hao X."/>
            <person name="Li L."/>
            <person name="Tang Y."/>
            <person name="Lv G."/>
            <person name="Zhou Y."/>
            <person name="Sun X."/>
            <person name="Brodelius P.E."/>
            <person name="Rose J.K.C."/>
            <person name="Tang K."/>
        </authorList>
    </citation>
    <scope>NUCLEOTIDE SEQUENCE [LARGE SCALE GENOMIC DNA]</scope>
    <source>
        <strain evidence="3">cv. Huhao1</strain>
        <tissue evidence="2">Leaf</tissue>
    </source>
</reference>
<evidence type="ECO:0000313" key="3">
    <source>
        <dbReference type="Proteomes" id="UP000245207"/>
    </source>
</evidence>
<proteinExistence type="predicted"/>
<dbReference type="EMBL" id="PKPP01003100">
    <property type="protein sequence ID" value="PWA71322.1"/>
    <property type="molecule type" value="Genomic_DNA"/>
</dbReference>
<sequence>MKKINKPDESADSSSFSCLPDDILLQILSRLIDLKTLCRCKLVSNRFNNTVQQVNTISVTITSVDHPSFDSNSSGASSERDRPVNLLFKCESFVSVMKSLQTFSALKSLCIEIPPFHTAPDNRILFKWKFKLGRRTDSFLFLSPNSVCDLKENVQDEEENVMLTQMKRLVATSCLVDGLTIRIEMRHYMKCFPLLENVTITDTGKRGRLSLCGEEIVTETIEQTPKSFRSNERTRWCYVPLLKLPVSGYMMKGVFLAQFEVSDLPCDDSFADMNLNGFEDKVCIQ</sequence>
<evidence type="ECO:0000313" key="2">
    <source>
        <dbReference type="EMBL" id="PWA71322.1"/>
    </source>
</evidence>
<feature type="domain" description="F-box" evidence="1">
    <location>
        <begin position="13"/>
        <end position="61"/>
    </location>
</feature>
<dbReference type="Pfam" id="PF12937">
    <property type="entry name" value="F-box-like"/>
    <property type="match status" value="1"/>
</dbReference>
<dbReference type="AlphaFoldDB" id="A0A2U1NCS5"/>
<accession>A0A2U1NCS5</accession>
<dbReference type="OrthoDB" id="812961at2759"/>
<protein>
    <submittedName>
        <fullName evidence="2">F-box domain, Leucine-rich repeat domain, L domain-like protein</fullName>
    </submittedName>
</protein>
<dbReference type="InterPro" id="IPR044809">
    <property type="entry name" value="AUF1-like"/>
</dbReference>
<dbReference type="PANTHER" id="PTHR31215">
    <property type="entry name" value="OS05G0510400 PROTEIN-RELATED"/>
    <property type="match status" value="1"/>
</dbReference>
<keyword evidence="3" id="KW-1185">Reference proteome</keyword>
<dbReference type="PROSITE" id="PS50181">
    <property type="entry name" value="FBOX"/>
    <property type="match status" value="1"/>
</dbReference>
<comment type="caution">
    <text evidence="2">The sequence shown here is derived from an EMBL/GenBank/DDBJ whole genome shotgun (WGS) entry which is preliminary data.</text>
</comment>
<gene>
    <name evidence="2" type="ORF">CTI12_AA282640</name>
</gene>
<dbReference type="InterPro" id="IPR001810">
    <property type="entry name" value="F-box_dom"/>
</dbReference>
<dbReference type="Gene3D" id="1.20.1280.50">
    <property type="match status" value="1"/>
</dbReference>
<dbReference type="CDD" id="cd09917">
    <property type="entry name" value="F-box_SF"/>
    <property type="match status" value="1"/>
</dbReference>
<dbReference type="InterPro" id="IPR036047">
    <property type="entry name" value="F-box-like_dom_sf"/>
</dbReference>
<dbReference type="STRING" id="35608.A0A2U1NCS5"/>
<dbReference type="SUPFAM" id="SSF81383">
    <property type="entry name" value="F-box domain"/>
    <property type="match status" value="1"/>
</dbReference>
<organism evidence="2 3">
    <name type="scientific">Artemisia annua</name>
    <name type="common">Sweet wormwood</name>
    <dbReference type="NCBI Taxonomy" id="35608"/>
    <lineage>
        <taxon>Eukaryota</taxon>
        <taxon>Viridiplantae</taxon>
        <taxon>Streptophyta</taxon>
        <taxon>Embryophyta</taxon>
        <taxon>Tracheophyta</taxon>
        <taxon>Spermatophyta</taxon>
        <taxon>Magnoliopsida</taxon>
        <taxon>eudicotyledons</taxon>
        <taxon>Gunneridae</taxon>
        <taxon>Pentapetalae</taxon>
        <taxon>asterids</taxon>
        <taxon>campanulids</taxon>
        <taxon>Asterales</taxon>
        <taxon>Asteraceae</taxon>
        <taxon>Asteroideae</taxon>
        <taxon>Anthemideae</taxon>
        <taxon>Artemisiinae</taxon>
        <taxon>Artemisia</taxon>
    </lineage>
</organism>
<name>A0A2U1NCS5_ARTAN</name>
<evidence type="ECO:0000259" key="1">
    <source>
        <dbReference type="PROSITE" id="PS50181"/>
    </source>
</evidence>
<dbReference type="Proteomes" id="UP000245207">
    <property type="component" value="Unassembled WGS sequence"/>
</dbReference>